<evidence type="ECO:0000259" key="3">
    <source>
        <dbReference type="Pfam" id="PF01408"/>
    </source>
</evidence>
<dbReference type="InterPro" id="IPR051317">
    <property type="entry name" value="Gfo/Idh/MocA_oxidoreduct"/>
</dbReference>
<dbReference type="Gene3D" id="3.30.360.10">
    <property type="entry name" value="Dihydrodipicolinate Reductase, domain 2"/>
    <property type="match status" value="1"/>
</dbReference>
<feature type="domain" description="Gfo/Idh/MocA-like oxidoreductase N-terminal" evidence="3">
    <location>
        <begin position="11"/>
        <end position="120"/>
    </location>
</feature>
<gene>
    <name evidence="5" type="ORF">GCM10023184_07460</name>
</gene>
<dbReference type="InterPro" id="IPR036291">
    <property type="entry name" value="NAD(P)-bd_dom_sf"/>
</dbReference>
<comment type="similarity">
    <text evidence="1">Belongs to the Gfo/Idh/MocA family.</text>
</comment>
<name>A0ABP8GCA1_9BACT</name>
<keyword evidence="2" id="KW-0560">Oxidoreductase</keyword>
<dbReference type="SUPFAM" id="SSF51735">
    <property type="entry name" value="NAD(P)-binding Rossmann-fold domains"/>
    <property type="match status" value="1"/>
</dbReference>
<dbReference type="PANTHER" id="PTHR43708:SF5">
    <property type="entry name" value="CONSERVED EXPRESSED OXIDOREDUCTASE (EUROFUNG)-RELATED"/>
    <property type="match status" value="1"/>
</dbReference>
<dbReference type="Proteomes" id="UP001501725">
    <property type="component" value="Unassembled WGS sequence"/>
</dbReference>
<dbReference type="InterPro" id="IPR055170">
    <property type="entry name" value="GFO_IDH_MocA-like_dom"/>
</dbReference>
<keyword evidence="6" id="KW-1185">Reference proteome</keyword>
<evidence type="ECO:0000313" key="6">
    <source>
        <dbReference type="Proteomes" id="UP001501725"/>
    </source>
</evidence>
<dbReference type="Pfam" id="PF22725">
    <property type="entry name" value="GFO_IDH_MocA_C3"/>
    <property type="match status" value="1"/>
</dbReference>
<reference evidence="6" key="1">
    <citation type="journal article" date="2019" name="Int. J. Syst. Evol. Microbiol.">
        <title>The Global Catalogue of Microorganisms (GCM) 10K type strain sequencing project: providing services to taxonomists for standard genome sequencing and annotation.</title>
        <authorList>
            <consortium name="The Broad Institute Genomics Platform"/>
            <consortium name="The Broad Institute Genome Sequencing Center for Infectious Disease"/>
            <person name="Wu L."/>
            <person name="Ma J."/>
        </authorList>
    </citation>
    <scope>NUCLEOTIDE SEQUENCE [LARGE SCALE GENOMIC DNA]</scope>
    <source>
        <strain evidence="6">JCM 17919</strain>
    </source>
</reference>
<organism evidence="5 6">
    <name type="scientific">Flaviaesturariibacter amylovorans</name>
    <dbReference type="NCBI Taxonomy" id="1084520"/>
    <lineage>
        <taxon>Bacteria</taxon>
        <taxon>Pseudomonadati</taxon>
        <taxon>Bacteroidota</taxon>
        <taxon>Chitinophagia</taxon>
        <taxon>Chitinophagales</taxon>
        <taxon>Chitinophagaceae</taxon>
        <taxon>Flaviaestuariibacter</taxon>
    </lineage>
</organism>
<sequence>MNPISTALLSFGMSGKLFHGPFVHTHPGFRLSAVWERSRNEAAAAYPGIRTYRTLEEVLADDDIELVIVNTPNYTHYDYCRQALLAGKHVIVEKPFVTKSEEGAELISLAEEKGLHLSVYQNRRWDSDFRTVQRVLREGLVGNVVEAAIHFDRFKTTLSPKPHKEEANGGAGILFDLGPHIIDAALQLFGLPEALFADVRYLRPGTAVDDQFEILLYYPGLRVRLHSGYFVREPLPSFQLYGDKGTFLKARADVQERDLQEGRLPTDAGWGLEPAGAEGLLVLDNDGVAAPQSVPAEAGDYTEYFNGIYRSLRESARLPVTAAEGLAVVRIVEAAFRSSTEGCRVPLAWS</sequence>
<dbReference type="Pfam" id="PF01408">
    <property type="entry name" value="GFO_IDH_MocA"/>
    <property type="match status" value="1"/>
</dbReference>
<comment type="caution">
    <text evidence="5">The sequence shown here is derived from an EMBL/GenBank/DDBJ whole genome shotgun (WGS) entry which is preliminary data.</text>
</comment>
<evidence type="ECO:0000313" key="5">
    <source>
        <dbReference type="EMBL" id="GAA4321570.1"/>
    </source>
</evidence>
<feature type="domain" description="GFO/IDH/MocA-like oxidoreductase" evidence="4">
    <location>
        <begin position="129"/>
        <end position="247"/>
    </location>
</feature>
<proteinExistence type="inferred from homology"/>
<accession>A0ABP8GCA1</accession>
<dbReference type="EMBL" id="BAABGY010000002">
    <property type="protein sequence ID" value="GAA4321570.1"/>
    <property type="molecule type" value="Genomic_DNA"/>
</dbReference>
<evidence type="ECO:0000256" key="1">
    <source>
        <dbReference type="ARBA" id="ARBA00010928"/>
    </source>
</evidence>
<dbReference type="RefSeq" id="WP_345253502.1">
    <property type="nucleotide sequence ID" value="NZ_BAABGY010000002.1"/>
</dbReference>
<dbReference type="InterPro" id="IPR000683">
    <property type="entry name" value="Gfo/Idh/MocA-like_OxRdtase_N"/>
</dbReference>
<evidence type="ECO:0000256" key="2">
    <source>
        <dbReference type="ARBA" id="ARBA00023002"/>
    </source>
</evidence>
<evidence type="ECO:0000259" key="4">
    <source>
        <dbReference type="Pfam" id="PF22725"/>
    </source>
</evidence>
<dbReference type="PANTHER" id="PTHR43708">
    <property type="entry name" value="CONSERVED EXPRESSED OXIDOREDUCTASE (EUROFUNG)"/>
    <property type="match status" value="1"/>
</dbReference>
<dbReference type="Gene3D" id="3.40.50.720">
    <property type="entry name" value="NAD(P)-binding Rossmann-like Domain"/>
    <property type="match status" value="1"/>
</dbReference>
<protein>
    <submittedName>
        <fullName evidence="5">Gfo/Idh/MocA family oxidoreductase</fullName>
    </submittedName>
</protein>